<dbReference type="Proteomes" id="UP001274896">
    <property type="component" value="Unassembled WGS sequence"/>
</dbReference>
<accession>A0AAE0R9R9</accession>
<proteinExistence type="predicted"/>
<protein>
    <submittedName>
        <fullName evidence="2">Uncharacterized protein</fullName>
    </submittedName>
</protein>
<evidence type="ECO:0000313" key="3">
    <source>
        <dbReference type="Proteomes" id="UP001274896"/>
    </source>
</evidence>
<feature type="region of interest" description="Disordered" evidence="1">
    <location>
        <begin position="1"/>
        <end position="53"/>
    </location>
</feature>
<dbReference type="EMBL" id="JAUCMX010000005">
    <property type="protein sequence ID" value="KAK3546148.1"/>
    <property type="molecule type" value="Genomic_DNA"/>
</dbReference>
<sequence length="74" mass="8233">MDNLERPINLNWGGNQSTQRKPPRHRENMQTPNTHGGGGNRTHNPGGSDPVLHEISHDCFQILADMSLIPVPDK</sequence>
<comment type="caution">
    <text evidence="2">The sequence shown here is derived from an EMBL/GenBank/DDBJ whole genome shotgun (WGS) entry which is preliminary data.</text>
</comment>
<evidence type="ECO:0000313" key="2">
    <source>
        <dbReference type="EMBL" id="KAK3546148.1"/>
    </source>
</evidence>
<gene>
    <name evidence="2" type="ORF">QTP70_024480</name>
</gene>
<keyword evidence="3" id="KW-1185">Reference proteome</keyword>
<evidence type="ECO:0000256" key="1">
    <source>
        <dbReference type="SAM" id="MobiDB-lite"/>
    </source>
</evidence>
<organism evidence="2 3">
    <name type="scientific">Hemibagrus guttatus</name>
    <dbReference type="NCBI Taxonomy" id="175788"/>
    <lineage>
        <taxon>Eukaryota</taxon>
        <taxon>Metazoa</taxon>
        <taxon>Chordata</taxon>
        <taxon>Craniata</taxon>
        <taxon>Vertebrata</taxon>
        <taxon>Euteleostomi</taxon>
        <taxon>Actinopterygii</taxon>
        <taxon>Neopterygii</taxon>
        <taxon>Teleostei</taxon>
        <taxon>Ostariophysi</taxon>
        <taxon>Siluriformes</taxon>
        <taxon>Bagridae</taxon>
        <taxon>Hemibagrus</taxon>
    </lineage>
</organism>
<reference evidence="2" key="1">
    <citation type="submission" date="2023-06" db="EMBL/GenBank/DDBJ databases">
        <title>Male Hemibagrus guttatus genome.</title>
        <authorList>
            <person name="Bian C."/>
        </authorList>
    </citation>
    <scope>NUCLEOTIDE SEQUENCE</scope>
    <source>
        <strain evidence="2">Male_cb2023</strain>
        <tissue evidence="2">Muscle</tissue>
    </source>
</reference>
<name>A0AAE0R9R9_9TELE</name>
<dbReference type="AlphaFoldDB" id="A0AAE0R9R9"/>